<dbReference type="EMBL" id="FNCZ01000002">
    <property type="protein sequence ID" value="SDH30972.1"/>
    <property type="molecule type" value="Genomic_DNA"/>
</dbReference>
<sequence>MKTRILSLTIIGFMAGTFLTSCGDASKKDIKAAKEDMTEVGKDLNKAGIEAQKEVKNTVVASWEKFKSTSETAINNTEEDIKVLRDKIALASKAEQEKLTMQLNKLEQKNKALKEKLEQRSQKFNEDIIEFNESAIETEMEFEREFKHDASQIGIALKDLFKDNVD</sequence>
<name>A0A1G8BCJ9_9FLAO</name>
<evidence type="ECO:0000313" key="2">
    <source>
        <dbReference type="EMBL" id="SDH30972.1"/>
    </source>
</evidence>
<evidence type="ECO:0000256" key="1">
    <source>
        <dbReference type="SAM" id="Coils"/>
    </source>
</evidence>
<dbReference type="STRING" id="262004.SAMN04489796_102301"/>
<evidence type="ECO:0000313" key="3">
    <source>
        <dbReference type="Proteomes" id="UP000199492"/>
    </source>
</evidence>
<dbReference type="AlphaFoldDB" id="A0A1G8BCJ9"/>
<feature type="coiled-coil region" evidence="1">
    <location>
        <begin position="67"/>
        <end position="134"/>
    </location>
</feature>
<gene>
    <name evidence="2" type="ORF">SAMN04489796_102301</name>
</gene>
<keyword evidence="3" id="KW-1185">Reference proteome</keyword>
<evidence type="ECO:0008006" key="4">
    <source>
        <dbReference type="Google" id="ProtNLM"/>
    </source>
</evidence>
<dbReference type="Proteomes" id="UP000199492">
    <property type="component" value="Unassembled WGS sequence"/>
</dbReference>
<protein>
    <recommendedName>
        <fullName evidence="4">Lipoprotein</fullName>
    </recommendedName>
</protein>
<keyword evidence="1" id="KW-0175">Coiled coil</keyword>
<accession>A0A1G8BCJ9</accession>
<reference evidence="3" key="1">
    <citation type="submission" date="2016-10" db="EMBL/GenBank/DDBJ databases">
        <authorList>
            <person name="Varghese N."/>
            <person name="Submissions S."/>
        </authorList>
    </citation>
    <scope>NUCLEOTIDE SEQUENCE [LARGE SCALE GENOMIC DNA]</scope>
    <source>
        <strain evidence="3">DSM 15363</strain>
    </source>
</reference>
<proteinExistence type="predicted"/>
<dbReference type="PROSITE" id="PS51257">
    <property type="entry name" value="PROKAR_LIPOPROTEIN"/>
    <property type="match status" value="1"/>
</dbReference>
<organism evidence="2 3">
    <name type="scientific">Winogradskyella thalassocola</name>
    <dbReference type="NCBI Taxonomy" id="262004"/>
    <lineage>
        <taxon>Bacteria</taxon>
        <taxon>Pseudomonadati</taxon>
        <taxon>Bacteroidota</taxon>
        <taxon>Flavobacteriia</taxon>
        <taxon>Flavobacteriales</taxon>
        <taxon>Flavobacteriaceae</taxon>
        <taxon>Winogradskyella</taxon>
    </lineage>
</organism>